<sequence length="131" mass="14364">MGDRSGSSAGSDAEEQLLKNLIQNLPTLTQEVRREFDERRRLEAEQKKKELEVGWVGRIIGDHVNAPTRIAFFVIVISALIVVLAVVLATVSDKELAILDKVTTAAFALMSGALGYVFGKGNSESRNPPRR</sequence>
<keyword evidence="2" id="KW-0472">Membrane</keyword>
<dbReference type="AlphaFoldDB" id="A0A323UJ32"/>
<proteinExistence type="predicted"/>
<dbReference type="Proteomes" id="UP000248134">
    <property type="component" value="Unassembled WGS sequence"/>
</dbReference>
<comment type="caution">
    <text evidence="3">The sequence shown here is derived from an EMBL/GenBank/DDBJ whole genome shotgun (WGS) entry which is preliminary data.</text>
</comment>
<gene>
    <name evidence="3" type="ORF">DNX69_07410</name>
</gene>
<evidence type="ECO:0008006" key="5">
    <source>
        <dbReference type="Google" id="ProtNLM"/>
    </source>
</evidence>
<evidence type="ECO:0000313" key="3">
    <source>
        <dbReference type="EMBL" id="PZA12715.1"/>
    </source>
</evidence>
<accession>A0A323UJ32</accession>
<protein>
    <recommendedName>
        <fullName evidence="5">DUF2335 domain-containing protein</fullName>
    </recommendedName>
</protein>
<feature type="transmembrane region" description="Helical" evidence="2">
    <location>
        <begin position="98"/>
        <end position="118"/>
    </location>
</feature>
<feature type="transmembrane region" description="Helical" evidence="2">
    <location>
        <begin position="70"/>
        <end position="91"/>
    </location>
</feature>
<keyword evidence="1" id="KW-0175">Coiled coil</keyword>
<feature type="coiled-coil region" evidence="1">
    <location>
        <begin position="25"/>
        <end position="52"/>
    </location>
</feature>
<evidence type="ECO:0000256" key="1">
    <source>
        <dbReference type="SAM" id="Coils"/>
    </source>
</evidence>
<evidence type="ECO:0000313" key="4">
    <source>
        <dbReference type="Proteomes" id="UP000248134"/>
    </source>
</evidence>
<name>A0A323UJ32_RHOPL</name>
<dbReference type="EMBL" id="QKQS01000012">
    <property type="protein sequence ID" value="PZA12715.1"/>
    <property type="molecule type" value="Genomic_DNA"/>
</dbReference>
<evidence type="ECO:0000256" key="2">
    <source>
        <dbReference type="SAM" id="Phobius"/>
    </source>
</evidence>
<keyword evidence="2" id="KW-1133">Transmembrane helix</keyword>
<organism evidence="3 4">
    <name type="scientific">Rhodopseudomonas palustris</name>
    <dbReference type="NCBI Taxonomy" id="1076"/>
    <lineage>
        <taxon>Bacteria</taxon>
        <taxon>Pseudomonadati</taxon>
        <taxon>Pseudomonadota</taxon>
        <taxon>Alphaproteobacteria</taxon>
        <taxon>Hyphomicrobiales</taxon>
        <taxon>Nitrobacteraceae</taxon>
        <taxon>Rhodopseudomonas</taxon>
    </lineage>
</organism>
<keyword evidence="2" id="KW-0812">Transmembrane</keyword>
<dbReference type="RefSeq" id="WP_110785370.1">
    <property type="nucleotide sequence ID" value="NZ_QKQS01000012.1"/>
</dbReference>
<reference evidence="3 4" key="1">
    <citation type="submission" date="2018-06" db="EMBL/GenBank/DDBJ databases">
        <title>Draft Whole-Genome Sequence of the purple photosynthetic bacterium Rhodospeudomonas palustris XCP.</title>
        <authorList>
            <person name="Rayyan A."/>
            <person name="Meyer T.E."/>
            <person name="Kyndt J.A."/>
        </authorList>
    </citation>
    <scope>NUCLEOTIDE SEQUENCE [LARGE SCALE GENOMIC DNA]</scope>
    <source>
        <strain evidence="3 4">XCP</strain>
    </source>
</reference>